<keyword evidence="3" id="KW-0508">mRNA splicing</keyword>
<evidence type="ECO:0000256" key="1">
    <source>
        <dbReference type="ARBA" id="ARBA00022664"/>
    </source>
</evidence>
<evidence type="ECO:0000256" key="2">
    <source>
        <dbReference type="ARBA" id="ARBA00022728"/>
    </source>
</evidence>
<dbReference type="Gene3D" id="3.30.70.330">
    <property type="match status" value="1"/>
</dbReference>
<feature type="compositionally biased region" description="Polar residues" evidence="5">
    <location>
        <begin position="215"/>
        <end position="259"/>
    </location>
</feature>
<keyword evidence="4" id="KW-0694">RNA-binding</keyword>
<comment type="caution">
    <text evidence="7">The sequence shown here is derived from an EMBL/GenBank/DDBJ whole genome shotgun (WGS) entry which is preliminary data.</text>
</comment>
<sequence length="282" mass="32497">MIVCRIRAEDPQILCKMRGRSYSPSPPRGYGRRGGSPSPRGRHGGHGRGDGPTSLLVRNLRHDCRPEDLRRPFGQFGPVKDIYLPRDYHTGQPQGFGFVQYMDPADAAEAKYQMDGQILHGRELIVVFAKENRKKPTEMREREWGGRDSVYNRRRSPRYSQSPATRYWRSTSHSRDYYSPPPRRRYSRSISPRERRYGRERSFSHSPVRKRSPPYNGSRSRSQSPVRGSSPNGYRSRSQSSGMAHSPVRTRNMNRSPSHCRSRSPYLVDYSREPGKNGSPSQ</sequence>
<protein>
    <submittedName>
        <fullName evidence="7">Serine arginine-rich SC35-like splicing factor SCL30A</fullName>
    </submittedName>
</protein>
<organism evidence="7 8">
    <name type="scientific">Olea europaea subsp. europaea</name>
    <dbReference type="NCBI Taxonomy" id="158383"/>
    <lineage>
        <taxon>Eukaryota</taxon>
        <taxon>Viridiplantae</taxon>
        <taxon>Streptophyta</taxon>
        <taxon>Embryophyta</taxon>
        <taxon>Tracheophyta</taxon>
        <taxon>Spermatophyta</taxon>
        <taxon>Magnoliopsida</taxon>
        <taxon>eudicotyledons</taxon>
        <taxon>Gunneridae</taxon>
        <taxon>Pentapetalae</taxon>
        <taxon>asterids</taxon>
        <taxon>lamiids</taxon>
        <taxon>Lamiales</taxon>
        <taxon>Oleaceae</taxon>
        <taxon>Oleeae</taxon>
        <taxon>Olea</taxon>
    </lineage>
</organism>
<dbReference type="EMBL" id="CACTIH010007283">
    <property type="protein sequence ID" value="CAA3007694.1"/>
    <property type="molecule type" value="Genomic_DNA"/>
</dbReference>
<keyword evidence="8" id="KW-1185">Reference proteome</keyword>
<evidence type="ECO:0000313" key="8">
    <source>
        <dbReference type="Proteomes" id="UP000594638"/>
    </source>
</evidence>
<dbReference type="Proteomes" id="UP000594638">
    <property type="component" value="Unassembled WGS sequence"/>
</dbReference>
<feature type="domain" description="RRM" evidence="6">
    <location>
        <begin position="53"/>
        <end position="131"/>
    </location>
</feature>
<dbReference type="GO" id="GO:0008380">
    <property type="term" value="P:RNA splicing"/>
    <property type="evidence" value="ECO:0007669"/>
    <property type="project" value="UniProtKB-KW"/>
</dbReference>
<feature type="compositionally biased region" description="Basic and acidic residues" evidence="5">
    <location>
        <begin position="191"/>
        <end position="203"/>
    </location>
</feature>
<evidence type="ECO:0000256" key="5">
    <source>
        <dbReference type="SAM" id="MobiDB-lite"/>
    </source>
</evidence>
<keyword evidence="1" id="KW-0507">mRNA processing</keyword>
<dbReference type="GO" id="GO:0006397">
    <property type="term" value="P:mRNA processing"/>
    <property type="evidence" value="ECO:0007669"/>
    <property type="project" value="UniProtKB-KW"/>
</dbReference>
<dbReference type="GO" id="GO:0003723">
    <property type="term" value="F:RNA binding"/>
    <property type="evidence" value="ECO:0007669"/>
    <property type="project" value="UniProtKB-UniRule"/>
</dbReference>
<keyword evidence="2" id="KW-0747">Spliceosome</keyword>
<proteinExistence type="predicted"/>
<dbReference type="InterPro" id="IPR035979">
    <property type="entry name" value="RBD_domain_sf"/>
</dbReference>
<evidence type="ECO:0000313" key="7">
    <source>
        <dbReference type="EMBL" id="CAA3007694.1"/>
    </source>
</evidence>
<evidence type="ECO:0000256" key="3">
    <source>
        <dbReference type="ARBA" id="ARBA00023187"/>
    </source>
</evidence>
<gene>
    <name evidence="7" type="ORF">OLEA9_A062024</name>
</gene>
<reference evidence="7 8" key="1">
    <citation type="submission" date="2019-12" db="EMBL/GenBank/DDBJ databases">
        <authorList>
            <person name="Alioto T."/>
            <person name="Alioto T."/>
            <person name="Gomez Garrido J."/>
        </authorList>
    </citation>
    <scope>NUCLEOTIDE SEQUENCE [LARGE SCALE GENOMIC DNA]</scope>
</reference>
<evidence type="ECO:0000259" key="6">
    <source>
        <dbReference type="PROSITE" id="PS50102"/>
    </source>
</evidence>
<dbReference type="Pfam" id="PF00076">
    <property type="entry name" value="RRM_1"/>
    <property type="match status" value="1"/>
</dbReference>
<dbReference type="SUPFAM" id="SSF54928">
    <property type="entry name" value="RNA-binding domain, RBD"/>
    <property type="match status" value="1"/>
</dbReference>
<accession>A0A8S0TP23</accession>
<feature type="compositionally biased region" description="Polar residues" evidence="5">
    <location>
        <begin position="158"/>
        <end position="171"/>
    </location>
</feature>
<dbReference type="SMART" id="SM00360">
    <property type="entry name" value="RRM"/>
    <property type="match status" value="1"/>
</dbReference>
<feature type="region of interest" description="Disordered" evidence="5">
    <location>
        <begin position="17"/>
        <end position="54"/>
    </location>
</feature>
<dbReference type="InterPro" id="IPR012677">
    <property type="entry name" value="Nucleotide-bd_a/b_plait_sf"/>
</dbReference>
<dbReference type="PROSITE" id="PS50102">
    <property type="entry name" value="RRM"/>
    <property type="match status" value="1"/>
</dbReference>
<evidence type="ECO:0000256" key="4">
    <source>
        <dbReference type="PROSITE-ProRule" id="PRU00176"/>
    </source>
</evidence>
<dbReference type="PANTHER" id="PTHR23147">
    <property type="entry name" value="SERINE/ARGININE RICH SPLICING FACTOR"/>
    <property type="match status" value="1"/>
</dbReference>
<dbReference type="InterPro" id="IPR000504">
    <property type="entry name" value="RRM_dom"/>
</dbReference>
<dbReference type="Gramene" id="OE9A062024T1">
    <property type="protein sequence ID" value="OE9A062024C1"/>
    <property type="gene ID" value="OE9A062024"/>
</dbReference>
<dbReference type="InterPro" id="IPR050907">
    <property type="entry name" value="SRSF"/>
</dbReference>
<name>A0A8S0TP23_OLEEU</name>
<feature type="region of interest" description="Disordered" evidence="5">
    <location>
        <begin position="151"/>
        <end position="282"/>
    </location>
</feature>
<dbReference type="AlphaFoldDB" id="A0A8S0TP23"/>
<dbReference type="GO" id="GO:0005681">
    <property type="term" value="C:spliceosomal complex"/>
    <property type="evidence" value="ECO:0007669"/>
    <property type="project" value="UniProtKB-KW"/>
</dbReference>
<dbReference type="OrthoDB" id="439808at2759"/>